<evidence type="ECO:0000313" key="2">
    <source>
        <dbReference type="Proteomes" id="UP000540929"/>
    </source>
</evidence>
<accession>A0A7Y9WTR3</accession>
<protein>
    <recommendedName>
        <fullName evidence="3">Phage integrase family protein</fullName>
    </recommendedName>
</protein>
<dbReference type="Proteomes" id="UP000540929">
    <property type="component" value="Unassembled WGS sequence"/>
</dbReference>
<evidence type="ECO:0000313" key="1">
    <source>
        <dbReference type="EMBL" id="NYH25936.1"/>
    </source>
</evidence>
<proteinExistence type="predicted"/>
<reference evidence="1 2" key="1">
    <citation type="submission" date="2020-07" db="EMBL/GenBank/DDBJ databases">
        <title>Exploring microbial biodiversity for novel pathways involved in the catabolism of aromatic compounds derived from lignin.</title>
        <authorList>
            <person name="Elkins J."/>
        </authorList>
    </citation>
    <scope>NUCLEOTIDE SEQUENCE [LARGE SCALE GENOMIC DNA]</scope>
    <source>
        <strain evidence="1 2">H2C3C</strain>
    </source>
</reference>
<evidence type="ECO:0008006" key="3">
    <source>
        <dbReference type="Google" id="ProtNLM"/>
    </source>
</evidence>
<organism evidence="1 2">
    <name type="scientific">Paraburkholderia bryophila</name>
    <dbReference type="NCBI Taxonomy" id="420952"/>
    <lineage>
        <taxon>Bacteria</taxon>
        <taxon>Pseudomonadati</taxon>
        <taxon>Pseudomonadota</taxon>
        <taxon>Betaproteobacteria</taxon>
        <taxon>Burkholderiales</taxon>
        <taxon>Burkholderiaceae</taxon>
        <taxon>Paraburkholderia</taxon>
    </lineage>
</organism>
<dbReference type="AlphaFoldDB" id="A0A7Y9WTR3"/>
<gene>
    <name evidence="1" type="ORF">GGD40_005507</name>
</gene>
<sequence>MGIAQVHMNLGARIKTESVTTACLLGARNDCEAVQSWLALHESADTHRAYRKEAERLALWAIIERHAVVAHD</sequence>
<comment type="caution">
    <text evidence="1">The sequence shown here is derived from an EMBL/GenBank/DDBJ whole genome shotgun (WGS) entry which is preliminary data.</text>
</comment>
<keyword evidence="2" id="KW-1185">Reference proteome</keyword>
<dbReference type="EMBL" id="JACCAS010000002">
    <property type="protein sequence ID" value="NYH25936.1"/>
    <property type="molecule type" value="Genomic_DNA"/>
</dbReference>
<name>A0A7Y9WTR3_9BURK</name>